<name>C4K331_HAMD5</name>
<sequence>MIINLHNNIVTVTPPLHWSLTAKGGSVFKECKKAINFSWHPPYHLILNKLKIQ</sequence>
<proteinExistence type="predicted"/>
<protein>
    <submittedName>
        <fullName evidence="1">Uncharacterized protein</fullName>
    </submittedName>
</protein>
<evidence type="ECO:0000313" key="1">
    <source>
        <dbReference type="EMBL" id="ACQ66974.1"/>
    </source>
</evidence>
<dbReference type="Proteomes" id="UP000002334">
    <property type="component" value="Chromosome"/>
</dbReference>
<dbReference type="STRING" id="572265.HDEF_0206"/>
<dbReference type="EMBL" id="CP001277">
    <property type="protein sequence ID" value="ACQ66974.1"/>
    <property type="molecule type" value="Genomic_DNA"/>
</dbReference>
<dbReference type="AlphaFoldDB" id="C4K331"/>
<keyword evidence="2" id="KW-1185">Reference proteome</keyword>
<dbReference type="HOGENOM" id="CLU_3062166_0_0_6"/>
<dbReference type="KEGG" id="hde:HDEF_0206"/>
<accession>C4K331</accession>
<evidence type="ECO:0000313" key="2">
    <source>
        <dbReference type="Proteomes" id="UP000002334"/>
    </source>
</evidence>
<gene>
    <name evidence="1" type="ordered locus">HDEF_0206</name>
</gene>
<organism evidence="1 2">
    <name type="scientific">Hamiltonella defensa subsp. Acyrthosiphon pisum (strain 5AT)</name>
    <dbReference type="NCBI Taxonomy" id="572265"/>
    <lineage>
        <taxon>Bacteria</taxon>
        <taxon>Pseudomonadati</taxon>
        <taxon>Pseudomonadota</taxon>
        <taxon>Gammaproteobacteria</taxon>
        <taxon>Enterobacterales</taxon>
        <taxon>Enterobacteriaceae</taxon>
        <taxon>aphid secondary symbionts</taxon>
        <taxon>Candidatus Williamhamiltonella</taxon>
    </lineage>
</organism>
<reference evidence="1 2" key="1">
    <citation type="journal article" date="2009" name="Proc. Natl. Acad. Sci. U.S.A.">
        <title>Hamiltonella defensa, genome evolution of protective bacterial endosymbiont from pathogenic ancestors.</title>
        <authorList>
            <person name="Degnan P.H."/>
            <person name="Yu Y."/>
            <person name="Sisneros N."/>
            <person name="Wing R.A."/>
            <person name="Moran N.A."/>
        </authorList>
    </citation>
    <scope>NUCLEOTIDE SEQUENCE [LARGE SCALE GENOMIC DNA]</scope>
    <source>
        <strain evidence="2">5AT</strain>
    </source>
</reference>